<keyword evidence="11" id="KW-0411">Iron-sulfur</keyword>
<dbReference type="EC" id="3.2.2.31" evidence="4 14"/>
<dbReference type="InterPro" id="IPR023170">
    <property type="entry name" value="HhH_base_excis_C"/>
</dbReference>
<evidence type="ECO:0000256" key="4">
    <source>
        <dbReference type="ARBA" id="ARBA00012045"/>
    </source>
</evidence>
<protein>
    <recommendedName>
        <fullName evidence="5 14">Adenine DNA glycosylase</fullName>
        <ecNumber evidence="4 14">3.2.2.31</ecNumber>
    </recommendedName>
</protein>
<dbReference type="NCBIfam" id="TIGR01084">
    <property type="entry name" value="mutY"/>
    <property type="match status" value="1"/>
</dbReference>
<evidence type="ECO:0000256" key="2">
    <source>
        <dbReference type="ARBA" id="ARBA00002933"/>
    </source>
</evidence>
<comment type="similarity">
    <text evidence="3 14">Belongs to the Nth/MutY family.</text>
</comment>
<dbReference type="Proteomes" id="UP000266292">
    <property type="component" value="Chromosome"/>
</dbReference>
<dbReference type="KEGG" id="pact:CA264_14995"/>
<dbReference type="SMART" id="SM00478">
    <property type="entry name" value="ENDO3c"/>
    <property type="match status" value="1"/>
</dbReference>
<comment type="cofactor">
    <cofactor evidence="14">
        <name>[4Fe-4S] cluster</name>
        <dbReference type="ChEBI" id="CHEBI:49883"/>
    </cofactor>
    <text evidence="14">Binds 1 [4Fe-4S] cluster.</text>
</comment>
<dbReference type="InterPro" id="IPR029119">
    <property type="entry name" value="MutY_C"/>
</dbReference>
<keyword evidence="6" id="KW-0004">4Fe-4S</keyword>
<dbReference type="PANTHER" id="PTHR42944">
    <property type="entry name" value="ADENINE DNA GLYCOSYLASE"/>
    <property type="match status" value="1"/>
</dbReference>
<dbReference type="GO" id="GO:0035485">
    <property type="term" value="F:adenine/guanine mispair binding"/>
    <property type="evidence" value="ECO:0007669"/>
    <property type="project" value="TreeGrafter"/>
</dbReference>
<dbReference type="GO" id="GO:0032357">
    <property type="term" value="F:oxidized purine DNA binding"/>
    <property type="evidence" value="ECO:0007669"/>
    <property type="project" value="TreeGrafter"/>
</dbReference>
<organism evidence="16 17">
    <name type="scientific">Pontibacter actiniarum</name>
    <dbReference type="NCBI Taxonomy" id="323450"/>
    <lineage>
        <taxon>Bacteria</taxon>
        <taxon>Pseudomonadati</taxon>
        <taxon>Bacteroidota</taxon>
        <taxon>Cytophagia</taxon>
        <taxon>Cytophagales</taxon>
        <taxon>Hymenobacteraceae</taxon>
        <taxon>Pontibacter</taxon>
    </lineage>
</organism>
<dbReference type="Gene3D" id="1.10.1670.10">
    <property type="entry name" value="Helix-hairpin-Helix base-excision DNA repair enzymes (C-terminal)"/>
    <property type="match status" value="1"/>
</dbReference>
<reference evidence="17" key="1">
    <citation type="submission" date="2017-05" db="EMBL/GenBank/DDBJ databases">
        <authorList>
            <person name="Ray J."/>
            <person name="Price M."/>
            <person name="Deutschbauer A."/>
        </authorList>
    </citation>
    <scope>NUCLEOTIDE SEQUENCE [LARGE SCALE GENOMIC DNA]</scope>
    <source>
        <strain evidence="17">DSM 19842</strain>
    </source>
</reference>
<dbReference type="InterPro" id="IPR044298">
    <property type="entry name" value="MIG/MutY"/>
</dbReference>
<evidence type="ECO:0000256" key="7">
    <source>
        <dbReference type="ARBA" id="ARBA00022723"/>
    </source>
</evidence>
<dbReference type="InterPro" id="IPR015797">
    <property type="entry name" value="NUDIX_hydrolase-like_dom_sf"/>
</dbReference>
<sequence length="363" mass="41636">MKETAHPHFAQTLIRWYGQHKRSLPWRDTTNPYYIWLSEVILQQTRVAQGLPYYQRFVETYPTVQALAAAPQDEVLRLWQGLGYYSRARNMHHTAQLVVEKYGGRFPDTYSELLKLKGVGSYTAAAIAAFAFKEQVAVLDGNVFRVLARVFGIPDDIAAPASRKVFQKVADELVPADEPDTFNQAIMEFGAIQCTPLMPDCLFCPLQQSCFAFNHGMVQELPVKSKAKAARPRYFHYVVFELNGAFYMRKRLEGDVWQGLYDFYLYESESKDLPEEQLLQELRQAGVPVQDAQAMPVSKTYKHILSHQKITAHFHRIKLHETLKNDVLTETRLGLYNVEEIESLPKPVLISSYLKDARILVSL</sequence>
<dbReference type="SUPFAM" id="SSF55811">
    <property type="entry name" value="Nudix"/>
    <property type="match status" value="1"/>
</dbReference>
<dbReference type="PANTHER" id="PTHR42944:SF1">
    <property type="entry name" value="ADENINE DNA GLYCOSYLASE"/>
    <property type="match status" value="1"/>
</dbReference>
<evidence type="ECO:0000256" key="5">
    <source>
        <dbReference type="ARBA" id="ARBA00022023"/>
    </source>
</evidence>
<dbReference type="SUPFAM" id="SSF48150">
    <property type="entry name" value="DNA-glycosylase"/>
    <property type="match status" value="1"/>
</dbReference>
<keyword evidence="10 14" id="KW-0408">Iron</keyword>
<dbReference type="Gene3D" id="1.10.340.30">
    <property type="entry name" value="Hypothetical protein, domain 2"/>
    <property type="match status" value="1"/>
</dbReference>
<comment type="catalytic activity">
    <reaction evidence="1 14">
        <text>Hydrolyzes free adenine bases from 7,8-dihydro-8-oxoguanine:adenine mismatched double-stranded DNA, leaving an apurinic site.</text>
        <dbReference type="EC" id="3.2.2.31"/>
    </reaction>
</comment>
<dbReference type="Pfam" id="PF14815">
    <property type="entry name" value="NUDIX_4"/>
    <property type="match status" value="1"/>
</dbReference>
<dbReference type="GO" id="GO:0000701">
    <property type="term" value="F:purine-specific mismatch base pair DNA N-glycosylase activity"/>
    <property type="evidence" value="ECO:0007669"/>
    <property type="project" value="UniProtKB-EC"/>
</dbReference>
<keyword evidence="7" id="KW-0479">Metal-binding</keyword>
<dbReference type="GO" id="GO:0051539">
    <property type="term" value="F:4 iron, 4 sulfur cluster binding"/>
    <property type="evidence" value="ECO:0007669"/>
    <property type="project" value="UniProtKB-UniRule"/>
</dbReference>
<dbReference type="Pfam" id="PF00633">
    <property type="entry name" value="HHH"/>
    <property type="match status" value="1"/>
</dbReference>
<dbReference type="AlphaFoldDB" id="A0A1X9YUM9"/>
<dbReference type="InterPro" id="IPR005760">
    <property type="entry name" value="A/G_AdeGlyc_MutY"/>
</dbReference>
<dbReference type="CDD" id="cd00056">
    <property type="entry name" value="ENDO3c"/>
    <property type="match status" value="1"/>
</dbReference>
<keyword evidence="9" id="KW-0378">Hydrolase</keyword>
<dbReference type="Gene3D" id="3.90.79.10">
    <property type="entry name" value="Nucleoside Triphosphate Pyrophosphohydrolase"/>
    <property type="match status" value="1"/>
</dbReference>
<proteinExistence type="inferred from homology"/>
<evidence type="ECO:0000256" key="13">
    <source>
        <dbReference type="ARBA" id="ARBA00023295"/>
    </source>
</evidence>
<evidence type="ECO:0000256" key="8">
    <source>
        <dbReference type="ARBA" id="ARBA00022763"/>
    </source>
</evidence>
<name>A0A1X9YUM9_9BACT</name>
<evidence type="ECO:0000313" key="16">
    <source>
        <dbReference type="EMBL" id="ARS36620.1"/>
    </source>
</evidence>
<evidence type="ECO:0000256" key="14">
    <source>
        <dbReference type="RuleBase" id="RU365096"/>
    </source>
</evidence>
<dbReference type="InterPro" id="IPR011257">
    <property type="entry name" value="DNA_glycosylase"/>
</dbReference>
<dbReference type="FunFam" id="1.10.340.30:FF:000002">
    <property type="entry name" value="Adenine DNA glycosylase"/>
    <property type="match status" value="1"/>
</dbReference>
<evidence type="ECO:0000256" key="12">
    <source>
        <dbReference type="ARBA" id="ARBA00023204"/>
    </source>
</evidence>
<dbReference type="OrthoDB" id="9802365at2"/>
<evidence type="ECO:0000313" key="17">
    <source>
        <dbReference type="Proteomes" id="UP000266292"/>
    </source>
</evidence>
<accession>A0A1X9YUM9</accession>
<feature type="domain" description="HhH-GPD" evidence="15">
    <location>
        <begin position="41"/>
        <end position="192"/>
    </location>
</feature>
<comment type="function">
    <text evidence="2">Adenine glycosylase active on G-A mispairs. MutY also corrects error-prone DNA synthesis past GO lesions which are due to the oxidatively damaged form of guanine: 7,8-dihydro-8-oxoguanine (8-oxo-dGTP).</text>
</comment>
<keyword evidence="12" id="KW-0234">DNA repair</keyword>
<evidence type="ECO:0000256" key="9">
    <source>
        <dbReference type="ARBA" id="ARBA00022801"/>
    </source>
</evidence>
<evidence type="ECO:0000256" key="6">
    <source>
        <dbReference type="ARBA" id="ARBA00022485"/>
    </source>
</evidence>
<dbReference type="EMBL" id="CP021235">
    <property type="protein sequence ID" value="ARS36620.1"/>
    <property type="molecule type" value="Genomic_DNA"/>
</dbReference>
<dbReference type="GO" id="GO:0034039">
    <property type="term" value="F:8-oxo-7,8-dihydroguanine DNA N-glycosylase activity"/>
    <property type="evidence" value="ECO:0007669"/>
    <property type="project" value="TreeGrafter"/>
</dbReference>
<dbReference type="InterPro" id="IPR000445">
    <property type="entry name" value="HhH_motif"/>
</dbReference>
<keyword evidence="13 14" id="KW-0326">Glycosidase</keyword>
<evidence type="ECO:0000256" key="1">
    <source>
        <dbReference type="ARBA" id="ARBA00000843"/>
    </source>
</evidence>
<keyword evidence="17" id="KW-1185">Reference proteome</keyword>
<evidence type="ECO:0000256" key="10">
    <source>
        <dbReference type="ARBA" id="ARBA00023004"/>
    </source>
</evidence>
<evidence type="ECO:0000259" key="15">
    <source>
        <dbReference type="SMART" id="SM00478"/>
    </source>
</evidence>
<evidence type="ECO:0000256" key="11">
    <source>
        <dbReference type="ARBA" id="ARBA00023014"/>
    </source>
</evidence>
<dbReference type="GO" id="GO:0006298">
    <property type="term" value="P:mismatch repair"/>
    <property type="evidence" value="ECO:0007669"/>
    <property type="project" value="TreeGrafter"/>
</dbReference>
<gene>
    <name evidence="16" type="ORF">CA264_14995</name>
</gene>
<dbReference type="RefSeq" id="WP_025608211.1">
    <property type="nucleotide sequence ID" value="NZ_CP021235.1"/>
</dbReference>
<dbReference type="Pfam" id="PF00730">
    <property type="entry name" value="HhH-GPD"/>
    <property type="match status" value="1"/>
</dbReference>
<dbReference type="GO" id="GO:0006284">
    <property type="term" value="P:base-excision repair"/>
    <property type="evidence" value="ECO:0007669"/>
    <property type="project" value="UniProtKB-UniRule"/>
</dbReference>
<dbReference type="InterPro" id="IPR003265">
    <property type="entry name" value="HhH-GPD_domain"/>
</dbReference>
<keyword evidence="8 14" id="KW-0227">DNA damage</keyword>
<dbReference type="GO" id="GO:0046872">
    <property type="term" value="F:metal ion binding"/>
    <property type="evidence" value="ECO:0007669"/>
    <property type="project" value="UniProtKB-UniRule"/>
</dbReference>
<dbReference type="CDD" id="cd03431">
    <property type="entry name" value="NUDIX_DNA_Glycosylase_C-MutY"/>
    <property type="match status" value="1"/>
</dbReference>
<evidence type="ECO:0000256" key="3">
    <source>
        <dbReference type="ARBA" id="ARBA00008343"/>
    </source>
</evidence>
<dbReference type="STRING" id="709015.GCA_000472485_03029"/>